<feature type="transmembrane region" description="Helical" evidence="1">
    <location>
        <begin position="26"/>
        <end position="48"/>
    </location>
</feature>
<dbReference type="PROSITE" id="PS51186">
    <property type="entry name" value="GNAT"/>
    <property type="match status" value="1"/>
</dbReference>
<evidence type="ECO:0000259" key="2">
    <source>
        <dbReference type="PROSITE" id="PS51186"/>
    </source>
</evidence>
<proteinExistence type="predicted"/>
<keyword evidence="1" id="KW-0812">Transmembrane</keyword>
<dbReference type="CDD" id="cd04301">
    <property type="entry name" value="NAT_SF"/>
    <property type="match status" value="1"/>
</dbReference>
<sequence>MLAGETKQSLYIGYIKPQIWQDLGDVFIACYKGVLIGVCATVSLVGWVKIGPFIVMSSYQGIGVGKRLLTHVTTYFKNINVYLGSSNPKVIQMASNLRFQNIGFVKLPREVKLYLISYLLQRASWEYIVDALRKKLTSKHFVYKYFIKPKNFKL</sequence>
<dbReference type="SUPFAM" id="SSF55729">
    <property type="entry name" value="Acyl-CoA N-acyltransferases (Nat)"/>
    <property type="match status" value="1"/>
</dbReference>
<evidence type="ECO:0000256" key="1">
    <source>
        <dbReference type="SAM" id="Phobius"/>
    </source>
</evidence>
<evidence type="ECO:0000313" key="4">
    <source>
        <dbReference type="Proteomes" id="UP000034050"/>
    </source>
</evidence>
<name>A0A0G1CMB2_9BACT</name>
<dbReference type="InterPro" id="IPR000182">
    <property type="entry name" value="GNAT_dom"/>
</dbReference>
<dbReference type="Proteomes" id="UP000034050">
    <property type="component" value="Unassembled WGS sequence"/>
</dbReference>
<protein>
    <recommendedName>
        <fullName evidence="2">N-acetyltransferase domain-containing protein</fullName>
    </recommendedName>
</protein>
<keyword evidence="1" id="KW-0472">Membrane</keyword>
<dbReference type="GO" id="GO:0016747">
    <property type="term" value="F:acyltransferase activity, transferring groups other than amino-acyl groups"/>
    <property type="evidence" value="ECO:0007669"/>
    <property type="project" value="InterPro"/>
</dbReference>
<dbReference type="Gene3D" id="3.40.630.30">
    <property type="match status" value="1"/>
</dbReference>
<gene>
    <name evidence="3" type="ORF">UV61_C0008G0080</name>
</gene>
<comment type="caution">
    <text evidence="3">The sequence shown here is derived from an EMBL/GenBank/DDBJ whole genome shotgun (WGS) entry which is preliminary data.</text>
</comment>
<keyword evidence="1" id="KW-1133">Transmembrane helix</keyword>
<organism evidence="3 4">
    <name type="scientific">Candidatus Gottesmanbacteria bacterium GW2011_GWB1_43_11</name>
    <dbReference type="NCBI Taxonomy" id="1618446"/>
    <lineage>
        <taxon>Bacteria</taxon>
        <taxon>Candidatus Gottesmaniibacteriota</taxon>
    </lineage>
</organism>
<reference evidence="3 4" key="1">
    <citation type="journal article" date="2015" name="Nature">
        <title>rRNA introns, odd ribosomes, and small enigmatic genomes across a large radiation of phyla.</title>
        <authorList>
            <person name="Brown C.T."/>
            <person name="Hug L.A."/>
            <person name="Thomas B.C."/>
            <person name="Sharon I."/>
            <person name="Castelle C.J."/>
            <person name="Singh A."/>
            <person name="Wilkins M.J."/>
            <person name="Williams K.H."/>
            <person name="Banfield J.F."/>
        </authorList>
    </citation>
    <scope>NUCLEOTIDE SEQUENCE [LARGE SCALE GENOMIC DNA]</scope>
</reference>
<dbReference type="AlphaFoldDB" id="A0A0G1CMB2"/>
<dbReference type="InterPro" id="IPR016181">
    <property type="entry name" value="Acyl_CoA_acyltransferase"/>
</dbReference>
<dbReference type="EMBL" id="LCFD01000008">
    <property type="protein sequence ID" value="KKS86627.1"/>
    <property type="molecule type" value="Genomic_DNA"/>
</dbReference>
<dbReference type="Pfam" id="PF00583">
    <property type="entry name" value="Acetyltransf_1"/>
    <property type="match status" value="1"/>
</dbReference>
<feature type="domain" description="N-acetyltransferase" evidence="2">
    <location>
        <begin position="1"/>
        <end position="125"/>
    </location>
</feature>
<accession>A0A0G1CMB2</accession>
<evidence type="ECO:0000313" key="3">
    <source>
        <dbReference type="EMBL" id="KKS86627.1"/>
    </source>
</evidence>